<keyword evidence="1" id="KW-1133">Transmembrane helix</keyword>
<dbReference type="Pfam" id="PF10881">
    <property type="entry name" value="DUF2726"/>
    <property type="match status" value="1"/>
</dbReference>
<keyword evidence="1" id="KW-0812">Transmembrane</keyword>
<keyword evidence="1" id="KW-0472">Membrane</keyword>
<evidence type="ECO:0000256" key="1">
    <source>
        <dbReference type="SAM" id="Phobius"/>
    </source>
</evidence>
<dbReference type="EMBL" id="SWAU01000086">
    <property type="protein sequence ID" value="TKA96590.1"/>
    <property type="molecule type" value="Genomic_DNA"/>
</dbReference>
<name>A0A4U0YV49_9RHOB</name>
<feature type="transmembrane region" description="Helical" evidence="1">
    <location>
        <begin position="20"/>
        <end position="37"/>
    </location>
</feature>
<proteinExistence type="predicted"/>
<dbReference type="RefSeq" id="WP_136792506.1">
    <property type="nucleotide sequence ID" value="NZ_SWAU01000086.1"/>
</dbReference>
<evidence type="ECO:0000313" key="4">
    <source>
        <dbReference type="Proteomes" id="UP000306340"/>
    </source>
</evidence>
<gene>
    <name evidence="3" type="ORF">FAZ78_10615</name>
</gene>
<protein>
    <submittedName>
        <fullName evidence="3">DUF2726 domain-containing protein</fullName>
    </submittedName>
</protein>
<feature type="domain" description="DUF2726" evidence="2">
    <location>
        <begin position="47"/>
        <end position="170"/>
    </location>
</feature>
<reference evidence="3 4" key="1">
    <citation type="submission" date="2019-04" db="EMBL/GenBank/DDBJ databases">
        <title>Crypto-aerobic microbial life in anoxic (sulfidic) marine sediments.</title>
        <authorList>
            <person name="Bhattacharya S."/>
            <person name="Roy C."/>
            <person name="Mondal N."/>
            <person name="Sarkar J."/>
            <person name="Mandal S."/>
            <person name="Rameez M.J."/>
            <person name="Ghosh W."/>
        </authorList>
    </citation>
    <scope>NUCLEOTIDE SEQUENCE [LARGE SCALE GENOMIC DNA]</scope>
    <source>
        <strain evidence="3 4">SBBC</strain>
    </source>
</reference>
<accession>A0A4U0YV49</accession>
<comment type="caution">
    <text evidence="3">The sequence shown here is derived from an EMBL/GenBank/DDBJ whole genome shotgun (WGS) entry which is preliminary data.</text>
</comment>
<organism evidence="3 4">
    <name type="scientific">Cereibacter changlensis</name>
    <dbReference type="NCBI Taxonomy" id="402884"/>
    <lineage>
        <taxon>Bacteria</taxon>
        <taxon>Pseudomonadati</taxon>
        <taxon>Pseudomonadota</taxon>
        <taxon>Alphaproteobacteria</taxon>
        <taxon>Rhodobacterales</taxon>
        <taxon>Paracoccaceae</taxon>
        <taxon>Cereibacter</taxon>
    </lineage>
</organism>
<sequence length="184" mass="19835">MGGGGGLASLLSGVSTPPPLLLPAALALLAGVIALLVRRAVERYAARPLLNASEKRLFSVLLSAVKTLPGPPVRVMCQVSYGEFLSSRSTRAFFRINAKRADFLLVDHEFQPLLVVEYQGAGHYGQSRAARASARARDKVKRRALASAGIPLMEIPARYDARSIRETLHETLRPAATIEARHVG</sequence>
<dbReference type="InterPro" id="IPR024402">
    <property type="entry name" value="DUF2726"/>
</dbReference>
<dbReference type="AlphaFoldDB" id="A0A4U0YV49"/>
<evidence type="ECO:0000313" key="3">
    <source>
        <dbReference type="EMBL" id="TKA96590.1"/>
    </source>
</evidence>
<dbReference type="Proteomes" id="UP000306340">
    <property type="component" value="Unassembled WGS sequence"/>
</dbReference>
<evidence type="ECO:0000259" key="2">
    <source>
        <dbReference type="Pfam" id="PF10881"/>
    </source>
</evidence>